<dbReference type="PROSITE" id="PS01128">
    <property type="entry name" value="SHIKIMATE_KINASE"/>
    <property type="match status" value="1"/>
</dbReference>
<comment type="cofactor">
    <cofactor evidence="11">
        <name>Mg(2+)</name>
        <dbReference type="ChEBI" id="CHEBI:18420"/>
    </cofactor>
    <text evidence="11">Binds 1 Mg(2+) ion per subunit.</text>
</comment>
<feature type="binding site" evidence="11">
    <location>
        <position position="135"/>
    </location>
    <ligand>
        <name>substrate</name>
    </ligand>
</feature>
<dbReference type="Pfam" id="PF01202">
    <property type="entry name" value="SKI"/>
    <property type="match status" value="1"/>
</dbReference>
<dbReference type="InterPro" id="IPR027417">
    <property type="entry name" value="P-loop_NTPase"/>
</dbReference>
<evidence type="ECO:0000256" key="4">
    <source>
        <dbReference type="ARBA" id="ARBA00022605"/>
    </source>
</evidence>
<dbReference type="GO" id="GO:0004765">
    <property type="term" value="F:shikimate kinase activity"/>
    <property type="evidence" value="ECO:0007669"/>
    <property type="project" value="UniProtKB-UniRule"/>
</dbReference>
<dbReference type="GO" id="GO:0000287">
    <property type="term" value="F:magnesium ion binding"/>
    <property type="evidence" value="ECO:0007669"/>
    <property type="project" value="UniProtKB-UniRule"/>
</dbReference>
<dbReference type="GO" id="GO:0005524">
    <property type="term" value="F:ATP binding"/>
    <property type="evidence" value="ECO:0007669"/>
    <property type="project" value="UniProtKB-UniRule"/>
</dbReference>
<keyword evidence="8 11" id="KW-0067">ATP-binding</keyword>
<comment type="subcellular location">
    <subcellularLocation>
        <location evidence="11">Cytoplasm</location>
    </subcellularLocation>
</comment>
<dbReference type="GO" id="GO:0009423">
    <property type="term" value="P:chorismate biosynthetic process"/>
    <property type="evidence" value="ECO:0007669"/>
    <property type="project" value="UniProtKB-UniRule"/>
</dbReference>
<proteinExistence type="inferred from homology"/>
<comment type="subunit">
    <text evidence="11">Monomer.</text>
</comment>
<keyword evidence="7 11" id="KW-0418">Kinase</keyword>
<evidence type="ECO:0000256" key="10">
    <source>
        <dbReference type="ARBA" id="ARBA00048567"/>
    </source>
</evidence>
<dbReference type="GO" id="GO:0008652">
    <property type="term" value="P:amino acid biosynthetic process"/>
    <property type="evidence" value="ECO:0007669"/>
    <property type="project" value="UniProtKB-KW"/>
</dbReference>
<gene>
    <name evidence="11" type="primary">aroK</name>
    <name evidence="12" type="ORF">CIB95_04610</name>
</gene>
<dbReference type="Gene3D" id="3.40.50.300">
    <property type="entry name" value="P-loop containing nucleotide triphosphate hydrolases"/>
    <property type="match status" value="1"/>
</dbReference>
<feature type="binding site" evidence="11">
    <location>
        <begin position="11"/>
        <end position="16"/>
    </location>
    <ligand>
        <name>ATP</name>
        <dbReference type="ChEBI" id="CHEBI:30616"/>
    </ligand>
</feature>
<name>A0A263BWF5_9BACI</name>
<dbReference type="PRINTS" id="PR01100">
    <property type="entry name" value="SHIKIMTKNASE"/>
</dbReference>
<dbReference type="InterPro" id="IPR000623">
    <property type="entry name" value="Shikimate_kinase/TSH1"/>
</dbReference>
<protein>
    <recommendedName>
        <fullName evidence="3 11">Shikimate kinase</fullName>
        <shortName evidence="11">SK</shortName>
        <ecNumber evidence="3 11">2.7.1.71</ecNumber>
    </recommendedName>
</protein>
<reference evidence="13" key="1">
    <citation type="submission" date="2017-08" db="EMBL/GenBank/DDBJ databases">
        <authorList>
            <person name="Huang Z."/>
        </authorList>
    </citation>
    <scope>NUCLEOTIDE SEQUENCE [LARGE SCALE GENOMIC DNA]</scope>
    <source>
        <strain evidence="13">SA5d-4</strain>
    </source>
</reference>
<dbReference type="InterPro" id="IPR031322">
    <property type="entry name" value="Shikimate/glucono_kinase"/>
</dbReference>
<accession>A0A263BWF5</accession>
<keyword evidence="11" id="KW-0460">Magnesium</keyword>
<evidence type="ECO:0000313" key="12">
    <source>
        <dbReference type="EMBL" id="OZM57657.1"/>
    </source>
</evidence>
<evidence type="ECO:0000256" key="6">
    <source>
        <dbReference type="ARBA" id="ARBA00022741"/>
    </source>
</evidence>
<comment type="catalytic activity">
    <reaction evidence="10 11">
        <text>shikimate + ATP = 3-phosphoshikimate + ADP + H(+)</text>
        <dbReference type="Rhea" id="RHEA:13121"/>
        <dbReference type="ChEBI" id="CHEBI:15378"/>
        <dbReference type="ChEBI" id="CHEBI:30616"/>
        <dbReference type="ChEBI" id="CHEBI:36208"/>
        <dbReference type="ChEBI" id="CHEBI:145989"/>
        <dbReference type="ChEBI" id="CHEBI:456216"/>
        <dbReference type="EC" id="2.7.1.71"/>
    </reaction>
</comment>
<feature type="binding site" evidence="11">
    <location>
        <position position="57"/>
    </location>
    <ligand>
        <name>substrate</name>
    </ligand>
</feature>
<feature type="binding site" evidence="11">
    <location>
        <position position="78"/>
    </location>
    <ligand>
        <name>substrate</name>
    </ligand>
</feature>
<dbReference type="Proteomes" id="UP000217083">
    <property type="component" value="Unassembled WGS sequence"/>
</dbReference>
<comment type="caution">
    <text evidence="12">The sequence shown here is derived from an EMBL/GenBank/DDBJ whole genome shotgun (WGS) entry which is preliminary data.</text>
</comment>
<dbReference type="GO" id="GO:0009073">
    <property type="term" value="P:aromatic amino acid family biosynthetic process"/>
    <property type="evidence" value="ECO:0007669"/>
    <property type="project" value="UniProtKB-KW"/>
</dbReference>
<dbReference type="GO" id="GO:0005829">
    <property type="term" value="C:cytosol"/>
    <property type="evidence" value="ECO:0007669"/>
    <property type="project" value="TreeGrafter"/>
</dbReference>
<dbReference type="AlphaFoldDB" id="A0A263BWF5"/>
<comment type="function">
    <text evidence="11">Catalyzes the specific phosphorylation of the 3-hydroxyl group of shikimic acid using ATP as a cosubstrate.</text>
</comment>
<keyword evidence="9 11" id="KW-0057">Aromatic amino acid biosynthesis</keyword>
<evidence type="ECO:0000256" key="9">
    <source>
        <dbReference type="ARBA" id="ARBA00023141"/>
    </source>
</evidence>
<evidence type="ECO:0000256" key="11">
    <source>
        <dbReference type="HAMAP-Rule" id="MF_00109"/>
    </source>
</evidence>
<comment type="similarity">
    <text evidence="2 11">Belongs to the shikimate kinase family.</text>
</comment>
<evidence type="ECO:0000256" key="7">
    <source>
        <dbReference type="ARBA" id="ARBA00022777"/>
    </source>
</evidence>
<dbReference type="SUPFAM" id="SSF52540">
    <property type="entry name" value="P-loop containing nucleoside triphosphate hydrolases"/>
    <property type="match status" value="1"/>
</dbReference>
<dbReference type="CDD" id="cd00464">
    <property type="entry name" value="SK"/>
    <property type="match status" value="1"/>
</dbReference>
<comment type="caution">
    <text evidence="11">Lacks conserved residue(s) required for the propagation of feature annotation.</text>
</comment>
<feature type="binding site" evidence="11">
    <location>
        <position position="33"/>
    </location>
    <ligand>
        <name>substrate</name>
    </ligand>
</feature>
<dbReference type="PANTHER" id="PTHR21087:SF16">
    <property type="entry name" value="SHIKIMATE KINASE 1, CHLOROPLASTIC"/>
    <property type="match status" value="1"/>
</dbReference>
<sequence length="170" mass="19443">MKALYLTGFMGVGKTTVGQLISHKLNIPFIDLDQQIERTTNTSIPTLFSTIGENGFRKLETEELFRTQKNNIVIATGGGIVEKQANREFMKKNGTIIYLHHSSFEKLYKRIKEDQNRPISYSKTAQDVEKLYHSRLPYYKDGSITLDTKDKSEIQVSEEILKLLTKIAVI</sequence>
<dbReference type="EMBL" id="NPIA01000002">
    <property type="protein sequence ID" value="OZM57657.1"/>
    <property type="molecule type" value="Genomic_DNA"/>
</dbReference>
<feature type="binding site" evidence="11">
    <location>
        <position position="15"/>
    </location>
    <ligand>
        <name>Mg(2+)</name>
        <dbReference type="ChEBI" id="CHEBI:18420"/>
    </ligand>
</feature>
<evidence type="ECO:0000256" key="1">
    <source>
        <dbReference type="ARBA" id="ARBA00004842"/>
    </source>
</evidence>
<reference evidence="12 13" key="2">
    <citation type="submission" date="2017-09" db="EMBL/GenBank/DDBJ databases">
        <title>Bacillus patelloidae sp. nov., isolated from the intestinal tract of a marine limpet.</title>
        <authorList>
            <person name="Liu R."/>
            <person name="Dong C."/>
            <person name="Shao Z."/>
        </authorList>
    </citation>
    <scope>NUCLEOTIDE SEQUENCE [LARGE SCALE GENOMIC DNA]</scope>
    <source>
        <strain evidence="12 13">SA5d-4</strain>
    </source>
</reference>
<evidence type="ECO:0000256" key="8">
    <source>
        <dbReference type="ARBA" id="ARBA00022840"/>
    </source>
</evidence>
<evidence type="ECO:0000256" key="2">
    <source>
        <dbReference type="ARBA" id="ARBA00006997"/>
    </source>
</evidence>
<dbReference type="RefSeq" id="WP_094922547.1">
    <property type="nucleotide sequence ID" value="NZ_NPIA01000002.1"/>
</dbReference>
<keyword evidence="4 11" id="KW-0028">Amino-acid biosynthesis</keyword>
<organism evidence="12 13">
    <name type="scientific">Lottiidibacillus patelloidae</name>
    <dbReference type="NCBI Taxonomy" id="2670334"/>
    <lineage>
        <taxon>Bacteria</taxon>
        <taxon>Bacillati</taxon>
        <taxon>Bacillota</taxon>
        <taxon>Bacilli</taxon>
        <taxon>Bacillales</taxon>
        <taxon>Bacillaceae</taxon>
        <taxon>Lottiidibacillus</taxon>
    </lineage>
</organism>
<dbReference type="InterPro" id="IPR023000">
    <property type="entry name" value="Shikimate_kinase_CS"/>
</dbReference>
<keyword evidence="11" id="KW-0963">Cytoplasm</keyword>
<keyword evidence="5 11" id="KW-0808">Transferase</keyword>
<evidence type="ECO:0000256" key="5">
    <source>
        <dbReference type="ARBA" id="ARBA00022679"/>
    </source>
</evidence>
<dbReference type="UniPathway" id="UPA00053">
    <property type="reaction ID" value="UER00088"/>
</dbReference>
<dbReference type="HAMAP" id="MF_00109">
    <property type="entry name" value="Shikimate_kinase"/>
    <property type="match status" value="1"/>
</dbReference>
<keyword evidence="11" id="KW-0479">Metal-binding</keyword>
<keyword evidence="6 11" id="KW-0547">Nucleotide-binding</keyword>
<comment type="pathway">
    <text evidence="1 11">Metabolic intermediate biosynthesis; chorismate biosynthesis; chorismate from D-erythrose 4-phosphate and phosphoenolpyruvate: step 5/7.</text>
</comment>
<feature type="binding site" evidence="11">
    <location>
        <position position="117"/>
    </location>
    <ligand>
        <name>ATP</name>
        <dbReference type="ChEBI" id="CHEBI:30616"/>
    </ligand>
</feature>
<dbReference type="PANTHER" id="PTHR21087">
    <property type="entry name" value="SHIKIMATE KINASE"/>
    <property type="match status" value="1"/>
</dbReference>
<evidence type="ECO:0000256" key="3">
    <source>
        <dbReference type="ARBA" id="ARBA00012154"/>
    </source>
</evidence>
<keyword evidence="13" id="KW-1185">Reference proteome</keyword>
<evidence type="ECO:0000313" key="13">
    <source>
        <dbReference type="Proteomes" id="UP000217083"/>
    </source>
</evidence>
<dbReference type="EC" id="2.7.1.71" evidence="3 11"/>